<dbReference type="OrthoDB" id="2882482at2"/>
<protein>
    <recommendedName>
        <fullName evidence="4">DUF4047 domain-containing protein</fullName>
    </recommendedName>
</protein>
<reference evidence="5 6" key="1">
    <citation type="submission" date="2017-07" db="EMBL/GenBank/DDBJ databases">
        <title>Virgibacillus sp. LM2416.</title>
        <authorList>
            <person name="Tak E.J."/>
            <person name="Bae J.-W."/>
        </authorList>
    </citation>
    <scope>NUCLEOTIDE SEQUENCE [LARGE SCALE GENOMIC DNA]</scope>
    <source>
        <strain evidence="5 6">LM2416</strain>
    </source>
</reference>
<feature type="region of interest" description="Disordered" evidence="2">
    <location>
        <begin position="161"/>
        <end position="274"/>
    </location>
</feature>
<dbReference type="InterPro" id="IPR025120">
    <property type="entry name" value="DUF4047"/>
</dbReference>
<feature type="compositionally biased region" description="Polar residues" evidence="2">
    <location>
        <begin position="170"/>
        <end position="186"/>
    </location>
</feature>
<evidence type="ECO:0000256" key="1">
    <source>
        <dbReference type="SAM" id="Coils"/>
    </source>
</evidence>
<dbReference type="Pfam" id="PF13256">
    <property type="entry name" value="DUF4047"/>
    <property type="match status" value="1"/>
</dbReference>
<feature type="domain" description="DUF4047" evidence="4">
    <location>
        <begin position="28"/>
        <end position="120"/>
    </location>
</feature>
<feature type="coiled-coil region" evidence="1">
    <location>
        <begin position="77"/>
        <end position="104"/>
    </location>
</feature>
<evidence type="ECO:0000256" key="3">
    <source>
        <dbReference type="SAM" id="SignalP"/>
    </source>
</evidence>
<evidence type="ECO:0000313" key="5">
    <source>
        <dbReference type="EMBL" id="ASK63921.1"/>
    </source>
</evidence>
<dbReference type="KEGG" id="vil:CFK37_18045"/>
<name>A0A220U7T4_9BACI</name>
<dbReference type="RefSeq" id="WP_089063179.1">
    <property type="nucleotide sequence ID" value="NZ_CP022315.1"/>
</dbReference>
<evidence type="ECO:0000313" key="6">
    <source>
        <dbReference type="Proteomes" id="UP000198312"/>
    </source>
</evidence>
<feature type="signal peptide" evidence="3">
    <location>
        <begin position="1"/>
        <end position="25"/>
    </location>
</feature>
<dbReference type="AlphaFoldDB" id="A0A220U7T4"/>
<keyword evidence="6" id="KW-1185">Reference proteome</keyword>
<proteinExistence type="predicted"/>
<feature type="compositionally biased region" description="Acidic residues" evidence="2">
    <location>
        <begin position="223"/>
        <end position="242"/>
    </location>
</feature>
<sequence length="274" mass="30885">MNLKKQPYIVLLCLCCITFYIASYAVDETEAVFVDRETTTTSITAAIVFPRTIEGLVKETKEIAEQVNHIYTSALQVQTENLSLQEVKANLSKLKAKRETIMGRQQVIKKNYNQIKAYDQQAAAKQFQFLQDGLVNITGIYQTTSETVDIQRLDHLISKLKKAMKKPKQNSDSYSKTPPQSATTEKTPSKEKTAVKGNDSIKETSREKTEKATEKPTEKPLEEPPEETSQEEPPEPEIEEQPTTEAEPAKREIPTEQKEGESNEKGEEVTANTK</sequence>
<keyword evidence="3" id="KW-0732">Signal</keyword>
<keyword evidence="1" id="KW-0175">Coiled coil</keyword>
<gene>
    <name evidence="5" type="ORF">CFK37_18045</name>
</gene>
<dbReference type="EMBL" id="CP022315">
    <property type="protein sequence ID" value="ASK63921.1"/>
    <property type="molecule type" value="Genomic_DNA"/>
</dbReference>
<evidence type="ECO:0000256" key="2">
    <source>
        <dbReference type="SAM" id="MobiDB-lite"/>
    </source>
</evidence>
<feature type="compositionally biased region" description="Basic and acidic residues" evidence="2">
    <location>
        <begin position="247"/>
        <end position="268"/>
    </location>
</feature>
<organism evidence="5 6">
    <name type="scientific">Virgibacillus phasianinus</name>
    <dbReference type="NCBI Taxonomy" id="2017483"/>
    <lineage>
        <taxon>Bacteria</taxon>
        <taxon>Bacillati</taxon>
        <taxon>Bacillota</taxon>
        <taxon>Bacilli</taxon>
        <taxon>Bacillales</taxon>
        <taxon>Bacillaceae</taxon>
        <taxon>Virgibacillus</taxon>
    </lineage>
</organism>
<feature type="compositionally biased region" description="Basic and acidic residues" evidence="2">
    <location>
        <begin position="187"/>
        <end position="222"/>
    </location>
</feature>
<dbReference type="Proteomes" id="UP000198312">
    <property type="component" value="Chromosome"/>
</dbReference>
<feature type="chain" id="PRO_5038748792" description="DUF4047 domain-containing protein" evidence="3">
    <location>
        <begin position="26"/>
        <end position="274"/>
    </location>
</feature>
<accession>A0A220U7T4</accession>
<evidence type="ECO:0000259" key="4">
    <source>
        <dbReference type="Pfam" id="PF13256"/>
    </source>
</evidence>